<evidence type="ECO:0000256" key="1">
    <source>
        <dbReference type="SAM" id="MobiDB-lite"/>
    </source>
</evidence>
<gene>
    <name evidence="2" type="ORF">RHS04_01857</name>
</gene>
<reference evidence="2" key="1">
    <citation type="submission" date="2020-09" db="EMBL/GenBank/DDBJ databases">
        <title>Comparative genome analyses of four rice-infecting Rhizoctonia solani isolates reveal extensive enrichment of homogalacturonan modification genes.</title>
        <authorList>
            <person name="Lee D.-Y."/>
            <person name="Jeon J."/>
            <person name="Kim K.-T."/>
            <person name="Cheong K."/>
            <person name="Song H."/>
            <person name="Choi G."/>
            <person name="Ko J."/>
            <person name="Opiyo S.O."/>
            <person name="Zuo S."/>
            <person name="Madhav S."/>
            <person name="Lee Y.-H."/>
            <person name="Wang G.-L."/>
        </authorList>
    </citation>
    <scope>NUCLEOTIDE SEQUENCE</scope>
    <source>
        <strain evidence="2">AG1-IA YN-7</strain>
    </source>
</reference>
<organism evidence="2 3">
    <name type="scientific">Rhizoctonia solani</name>
    <dbReference type="NCBI Taxonomy" id="456999"/>
    <lineage>
        <taxon>Eukaryota</taxon>
        <taxon>Fungi</taxon>
        <taxon>Dikarya</taxon>
        <taxon>Basidiomycota</taxon>
        <taxon>Agaricomycotina</taxon>
        <taxon>Agaricomycetes</taxon>
        <taxon>Cantharellales</taxon>
        <taxon>Ceratobasidiaceae</taxon>
        <taxon>Rhizoctonia</taxon>
    </lineage>
</organism>
<name>A0A8H7LLQ2_9AGAM</name>
<evidence type="ECO:0000313" key="3">
    <source>
        <dbReference type="Proteomes" id="UP000650582"/>
    </source>
</evidence>
<protein>
    <submittedName>
        <fullName evidence="2">Uncharacterized protein</fullName>
    </submittedName>
</protein>
<dbReference type="Proteomes" id="UP000650582">
    <property type="component" value="Unassembled WGS sequence"/>
</dbReference>
<proteinExistence type="predicted"/>
<dbReference type="EMBL" id="JACYCC010000034">
    <property type="protein sequence ID" value="KAF8683346.1"/>
    <property type="molecule type" value="Genomic_DNA"/>
</dbReference>
<evidence type="ECO:0000313" key="2">
    <source>
        <dbReference type="EMBL" id="KAF8683346.1"/>
    </source>
</evidence>
<comment type="caution">
    <text evidence="2">The sequence shown here is derived from an EMBL/GenBank/DDBJ whole genome shotgun (WGS) entry which is preliminary data.</text>
</comment>
<feature type="region of interest" description="Disordered" evidence="1">
    <location>
        <begin position="1"/>
        <end position="51"/>
    </location>
</feature>
<dbReference type="AlphaFoldDB" id="A0A8H7LLQ2"/>
<sequence>MSKTRQGTTYGLHRRLDRPTKPVAHKGEGLLAPGMMAKSTTPTVSPRPARLPMPHQVEEDELPLLALTSMTFPHPAAVGTNDPKRDDGEAGGAEPGESQISKGLELPGVIPTDSEGLELPGATTQVSKGYEKPGAPVIKGAPKPNQVIITKPGHVMFSHTCPCILHQVTYLVIC</sequence>
<accession>A0A8H7LLQ2</accession>
<feature type="region of interest" description="Disordered" evidence="1">
    <location>
        <begin position="71"/>
        <end position="105"/>
    </location>
</feature>
<feature type="compositionally biased region" description="Basic and acidic residues" evidence="1">
    <location>
        <begin position="17"/>
        <end position="28"/>
    </location>
</feature>